<sequence>MAGNVVEVNQDNFKQEVLESELPVLVDFWASWCMPCRMLAPIVEEIAEEWAGKVKVAKLNTDQSPSVAQQYGIHAIPTLIIFKNGQEVERLVGYLPKRSIEQKLKAVV</sequence>
<keyword evidence="4" id="KW-1015">Disulfide bond</keyword>
<name>A0ABZ2Y8T2_9BACT</name>
<evidence type="ECO:0000313" key="10">
    <source>
        <dbReference type="Proteomes" id="UP001461341"/>
    </source>
</evidence>
<reference evidence="9 10" key="1">
    <citation type="submission" date="2023-03" db="EMBL/GenBank/DDBJ databases">
        <title>Novel Species.</title>
        <authorList>
            <person name="Ma S."/>
        </authorList>
    </citation>
    <scope>NUCLEOTIDE SEQUENCE [LARGE SCALE GENOMIC DNA]</scope>
    <source>
        <strain evidence="9 10">B11</strain>
    </source>
</reference>
<dbReference type="Gene3D" id="3.40.30.10">
    <property type="entry name" value="Glutaredoxin"/>
    <property type="match status" value="1"/>
</dbReference>
<dbReference type="Proteomes" id="UP001461341">
    <property type="component" value="Chromosome"/>
</dbReference>
<dbReference type="PROSITE" id="PS51352">
    <property type="entry name" value="THIOREDOXIN_2"/>
    <property type="match status" value="1"/>
</dbReference>
<accession>A0ABZ2Y8T2</accession>
<evidence type="ECO:0000256" key="5">
    <source>
        <dbReference type="ARBA" id="ARBA00023284"/>
    </source>
</evidence>
<gene>
    <name evidence="9" type="primary">trxA</name>
    <name evidence="9" type="ORF">QBE54_07445</name>
</gene>
<keyword evidence="5" id="KW-0676">Redox-active center</keyword>
<comment type="similarity">
    <text evidence="1 7">Belongs to the thioredoxin family.</text>
</comment>
<organism evidence="9 10">
    <name type="scientific">Thermatribacter velox</name>
    <dbReference type="NCBI Taxonomy" id="3039681"/>
    <lineage>
        <taxon>Bacteria</taxon>
        <taxon>Pseudomonadati</taxon>
        <taxon>Atribacterota</taxon>
        <taxon>Atribacteria</taxon>
        <taxon>Atribacterales</taxon>
        <taxon>Thermatribacteraceae</taxon>
        <taxon>Thermatribacter</taxon>
    </lineage>
</organism>
<dbReference type="NCBIfam" id="TIGR01068">
    <property type="entry name" value="thioredoxin"/>
    <property type="match status" value="1"/>
</dbReference>
<dbReference type="PIRSF" id="PIRSF000077">
    <property type="entry name" value="Thioredoxin"/>
    <property type="match status" value="1"/>
</dbReference>
<evidence type="ECO:0000256" key="4">
    <source>
        <dbReference type="ARBA" id="ARBA00023157"/>
    </source>
</evidence>
<evidence type="ECO:0000256" key="6">
    <source>
        <dbReference type="NCBIfam" id="TIGR01068"/>
    </source>
</evidence>
<dbReference type="SUPFAM" id="SSF52833">
    <property type="entry name" value="Thioredoxin-like"/>
    <property type="match status" value="1"/>
</dbReference>
<dbReference type="Pfam" id="PF00085">
    <property type="entry name" value="Thioredoxin"/>
    <property type="match status" value="1"/>
</dbReference>
<keyword evidence="3" id="KW-0249">Electron transport</keyword>
<dbReference type="PRINTS" id="PR00421">
    <property type="entry name" value="THIOREDOXIN"/>
</dbReference>
<proteinExistence type="inferred from homology"/>
<keyword evidence="10" id="KW-1185">Reference proteome</keyword>
<protein>
    <recommendedName>
        <fullName evidence="6 7">Thioredoxin</fullName>
    </recommendedName>
</protein>
<dbReference type="InterPro" id="IPR005746">
    <property type="entry name" value="Thioredoxin"/>
</dbReference>
<dbReference type="CDD" id="cd02947">
    <property type="entry name" value="TRX_family"/>
    <property type="match status" value="1"/>
</dbReference>
<dbReference type="InterPro" id="IPR036249">
    <property type="entry name" value="Thioredoxin-like_sf"/>
</dbReference>
<evidence type="ECO:0000256" key="2">
    <source>
        <dbReference type="ARBA" id="ARBA00022448"/>
    </source>
</evidence>
<dbReference type="EMBL" id="CP121689">
    <property type="protein sequence ID" value="WZL75421.1"/>
    <property type="molecule type" value="Genomic_DNA"/>
</dbReference>
<keyword evidence="2" id="KW-0813">Transport</keyword>
<evidence type="ECO:0000256" key="1">
    <source>
        <dbReference type="ARBA" id="ARBA00008987"/>
    </source>
</evidence>
<evidence type="ECO:0000259" key="8">
    <source>
        <dbReference type="PROSITE" id="PS51352"/>
    </source>
</evidence>
<dbReference type="PANTHER" id="PTHR45663">
    <property type="entry name" value="GEO12009P1"/>
    <property type="match status" value="1"/>
</dbReference>
<dbReference type="RefSeq" id="WP_369017568.1">
    <property type="nucleotide sequence ID" value="NZ_CP121689.1"/>
</dbReference>
<evidence type="ECO:0000313" key="9">
    <source>
        <dbReference type="EMBL" id="WZL75421.1"/>
    </source>
</evidence>
<feature type="domain" description="Thioredoxin" evidence="8">
    <location>
        <begin position="1"/>
        <end position="108"/>
    </location>
</feature>
<evidence type="ECO:0000256" key="3">
    <source>
        <dbReference type="ARBA" id="ARBA00022982"/>
    </source>
</evidence>
<dbReference type="InterPro" id="IPR013766">
    <property type="entry name" value="Thioredoxin_domain"/>
</dbReference>
<dbReference type="PANTHER" id="PTHR45663:SF11">
    <property type="entry name" value="GEO12009P1"/>
    <property type="match status" value="1"/>
</dbReference>
<evidence type="ECO:0000256" key="7">
    <source>
        <dbReference type="PIRNR" id="PIRNR000077"/>
    </source>
</evidence>